<evidence type="ECO:0000256" key="1">
    <source>
        <dbReference type="SAM" id="MobiDB-lite"/>
    </source>
</evidence>
<sequence length="29" mass="2988">MAASSLPSATTWSRTATTAAPPERTAPTR</sequence>
<dbReference type="EMBL" id="GBRH01161702">
    <property type="protein sequence ID" value="JAE36194.1"/>
    <property type="molecule type" value="Transcribed_RNA"/>
</dbReference>
<evidence type="ECO:0000313" key="2">
    <source>
        <dbReference type="EMBL" id="JAE36194.1"/>
    </source>
</evidence>
<proteinExistence type="predicted"/>
<protein>
    <submittedName>
        <fullName evidence="2">Uncharacterized protein</fullName>
    </submittedName>
</protein>
<dbReference type="AlphaFoldDB" id="A0A0A9HK47"/>
<organism evidence="2">
    <name type="scientific">Arundo donax</name>
    <name type="common">Giant reed</name>
    <name type="synonym">Donax arundinaceus</name>
    <dbReference type="NCBI Taxonomy" id="35708"/>
    <lineage>
        <taxon>Eukaryota</taxon>
        <taxon>Viridiplantae</taxon>
        <taxon>Streptophyta</taxon>
        <taxon>Embryophyta</taxon>
        <taxon>Tracheophyta</taxon>
        <taxon>Spermatophyta</taxon>
        <taxon>Magnoliopsida</taxon>
        <taxon>Liliopsida</taxon>
        <taxon>Poales</taxon>
        <taxon>Poaceae</taxon>
        <taxon>PACMAD clade</taxon>
        <taxon>Arundinoideae</taxon>
        <taxon>Arundineae</taxon>
        <taxon>Arundo</taxon>
    </lineage>
</organism>
<accession>A0A0A9HK47</accession>
<reference evidence="2" key="2">
    <citation type="journal article" date="2015" name="Data Brief">
        <title>Shoot transcriptome of the giant reed, Arundo donax.</title>
        <authorList>
            <person name="Barrero R.A."/>
            <person name="Guerrero F.D."/>
            <person name="Moolhuijzen P."/>
            <person name="Goolsby J.A."/>
            <person name="Tidwell J."/>
            <person name="Bellgard S.E."/>
            <person name="Bellgard M.I."/>
        </authorList>
    </citation>
    <scope>NUCLEOTIDE SEQUENCE</scope>
    <source>
        <tissue evidence="2">Shoot tissue taken approximately 20 cm above the soil surface</tissue>
    </source>
</reference>
<reference evidence="2" key="1">
    <citation type="submission" date="2014-09" db="EMBL/GenBank/DDBJ databases">
        <authorList>
            <person name="Magalhaes I.L.F."/>
            <person name="Oliveira U."/>
            <person name="Santos F.R."/>
            <person name="Vidigal T.H.D.A."/>
            <person name="Brescovit A.D."/>
            <person name="Santos A.J."/>
        </authorList>
    </citation>
    <scope>NUCLEOTIDE SEQUENCE</scope>
    <source>
        <tissue evidence="2">Shoot tissue taken approximately 20 cm above the soil surface</tissue>
    </source>
</reference>
<name>A0A0A9HK47_ARUDO</name>
<feature type="compositionally biased region" description="Low complexity" evidence="1">
    <location>
        <begin position="8"/>
        <end position="29"/>
    </location>
</feature>
<feature type="region of interest" description="Disordered" evidence="1">
    <location>
        <begin position="1"/>
        <end position="29"/>
    </location>
</feature>